<evidence type="ECO:0000313" key="3">
    <source>
        <dbReference type="Proteomes" id="UP001221757"/>
    </source>
</evidence>
<dbReference type="EMBL" id="JARKIE010000006">
    <property type="protein sequence ID" value="KAJ7706663.1"/>
    <property type="molecule type" value="Genomic_DNA"/>
</dbReference>
<feature type="transmembrane region" description="Helical" evidence="1">
    <location>
        <begin position="23"/>
        <end position="46"/>
    </location>
</feature>
<comment type="caution">
    <text evidence="2">The sequence shown here is derived from an EMBL/GenBank/DDBJ whole genome shotgun (WGS) entry which is preliminary data.</text>
</comment>
<keyword evidence="3" id="KW-1185">Reference proteome</keyword>
<keyword evidence="1" id="KW-1133">Transmembrane helix</keyword>
<dbReference type="Proteomes" id="UP001221757">
    <property type="component" value="Unassembled WGS sequence"/>
</dbReference>
<reference evidence="2" key="1">
    <citation type="submission" date="2023-03" db="EMBL/GenBank/DDBJ databases">
        <title>Massive genome expansion in bonnet fungi (Mycena s.s.) driven by repeated elements and novel gene families across ecological guilds.</title>
        <authorList>
            <consortium name="Lawrence Berkeley National Laboratory"/>
            <person name="Harder C.B."/>
            <person name="Miyauchi S."/>
            <person name="Viragh M."/>
            <person name="Kuo A."/>
            <person name="Thoen E."/>
            <person name="Andreopoulos B."/>
            <person name="Lu D."/>
            <person name="Skrede I."/>
            <person name="Drula E."/>
            <person name="Henrissat B."/>
            <person name="Morin E."/>
            <person name="Kohler A."/>
            <person name="Barry K."/>
            <person name="LaButti K."/>
            <person name="Morin E."/>
            <person name="Salamov A."/>
            <person name="Lipzen A."/>
            <person name="Mereny Z."/>
            <person name="Hegedus B."/>
            <person name="Baldrian P."/>
            <person name="Stursova M."/>
            <person name="Weitz H."/>
            <person name="Taylor A."/>
            <person name="Grigoriev I.V."/>
            <person name="Nagy L.G."/>
            <person name="Martin F."/>
            <person name="Kauserud H."/>
        </authorList>
    </citation>
    <scope>NUCLEOTIDE SEQUENCE</scope>
    <source>
        <strain evidence="2">CBHHK067</strain>
    </source>
</reference>
<keyword evidence="1" id="KW-0472">Membrane</keyword>
<name>A0AAD7M995_MYCRO</name>
<organism evidence="2 3">
    <name type="scientific">Mycena rosella</name>
    <name type="common">Pink bonnet</name>
    <name type="synonym">Agaricus rosellus</name>
    <dbReference type="NCBI Taxonomy" id="1033263"/>
    <lineage>
        <taxon>Eukaryota</taxon>
        <taxon>Fungi</taxon>
        <taxon>Dikarya</taxon>
        <taxon>Basidiomycota</taxon>
        <taxon>Agaricomycotina</taxon>
        <taxon>Agaricomycetes</taxon>
        <taxon>Agaricomycetidae</taxon>
        <taxon>Agaricales</taxon>
        <taxon>Marasmiineae</taxon>
        <taxon>Mycenaceae</taxon>
        <taxon>Mycena</taxon>
    </lineage>
</organism>
<evidence type="ECO:0000256" key="1">
    <source>
        <dbReference type="SAM" id="Phobius"/>
    </source>
</evidence>
<gene>
    <name evidence="2" type="ORF">B0H17DRAFT_1034208</name>
</gene>
<proteinExistence type="predicted"/>
<keyword evidence="1" id="KW-0812">Transmembrane</keyword>
<protein>
    <submittedName>
        <fullName evidence="2">Uncharacterized protein</fullName>
    </submittedName>
</protein>
<sequence length="55" mass="6433">MCSSTPADFRHFHFESPGRCEHWVRLFFLVISPFLFGSSSFCMLIFQPMLTSRSL</sequence>
<accession>A0AAD7M995</accession>
<evidence type="ECO:0000313" key="2">
    <source>
        <dbReference type="EMBL" id="KAJ7706663.1"/>
    </source>
</evidence>
<dbReference type="AlphaFoldDB" id="A0AAD7M995"/>